<evidence type="ECO:0000256" key="7">
    <source>
        <dbReference type="ARBA" id="ARBA00023136"/>
    </source>
</evidence>
<keyword evidence="4 9" id="KW-0812">Transmembrane</keyword>
<dbReference type="PANTHER" id="PTHR30625:SF15">
    <property type="entry name" value="BIOPOLYMER TRANSPORT PROTEIN EXBB"/>
    <property type="match status" value="1"/>
</dbReference>
<feature type="transmembrane region" description="Helical" evidence="9">
    <location>
        <begin position="108"/>
        <end position="132"/>
    </location>
</feature>
<evidence type="ECO:0000256" key="5">
    <source>
        <dbReference type="ARBA" id="ARBA00022927"/>
    </source>
</evidence>
<proteinExistence type="inferred from homology"/>
<dbReference type="InterPro" id="IPR002898">
    <property type="entry name" value="MotA_ExbB_proton_chnl"/>
</dbReference>
<dbReference type="Proteomes" id="UP000287563">
    <property type="component" value="Unassembled WGS sequence"/>
</dbReference>
<dbReference type="RefSeq" id="WP_128783294.1">
    <property type="nucleotide sequence ID" value="NZ_RJLM01000002.1"/>
</dbReference>
<evidence type="ECO:0000313" key="12">
    <source>
        <dbReference type="Proteomes" id="UP000287563"/>
    </source>
</evidence>
<dbReference type="InterPro" id="IPR050790">
    <property type="entry name" value="ExbB/TolQ_transport"/>
</dbReference>
<gene>
    <name evidence="11" type="ORF">EDI28_07955</name>
</gene>
<dbReference type="OrthoDB" id="4045at2"/>
<keyword evidence="7 9" id="KW-0472">Membrane</keyword>
<evidence type="ECO:0000256" key="3">
    <source>
        <dbReference type="ARBA" id="ARBA00022475"/>
    </source>
</evidence>
<dbReference type="Pfam" id="PF01618">
    <property type="entry name" value="MotA_ExbB"/>
    <property type="match status" value="1"/>
</dbReference>
<evidence type="ECO:0000256" key="6">
    <source>
        <dbReference type="ARBA" id="ARBA00022989"/>
    </source>
</evidence>
<dbReference type="GO" id="GO:0017038">
    <property type="term" value="P:protein import"/>
    <property type="evidence" value="ECO:0007669"/>
    <property type="project" value="TreeGrafter"/>
</dbReference>
<keyword evidence="6 9" id="KW-1133">Transmembrane helix</keyword>
<dbReference type="EMBL" id="RJLM01000002">
    <property type="protein sequence ID" value="RWX56207.1"/>
    <property type="molecule type" value="Genomic_DNA"/>
</dbReference>
<sequence length="168" mass="17872">MPDRFSGSAVIQSIEQIFSQGGIIMAVLAVVAFIVYSQIIDIWLTIRCHTLPEEHRELTEKTKTLAVWVSVAPLLGLLGTVIGMLTTFQSMGTTSRITGATQDPMNGIASGISEALLTTQAGLIIAIPALLLNIGYQRKLQQCAISVATNHTDTLAPASQHINDGGSL</sequence>
<comment type="subcellular location">
    <subcellularLocation>
        <location evidence="1">Cell membrane</location>
        <topology evidence="1">Multi-pass membrane protein</topology>
    </subcellularLocation>
    <subcellularLocation>
        <location evidence="8">Membrane</location>
        <topology evidence="8">Multi-pass membrane protein</topology>
    </subcellularLocation>
</comment>
<evidence type="ECO:0000256" key="9">
    <source>
        <dbReference type="SAM" id="Phobius"/>
    </source>
</evidence>
<evidence type="ECO:0000313" key="11">
    <source>
        <dbReference type="EMBL" id="RWX56207.1"/>
    </source>
</evidence>
<evidence type="ECO:0000256" key="8">
    <source>
        <dbReference type="RuleBase" id="RU004057"/>
    </source>
</evidence>
<protein>
    <submittedName>
        <fullName evidence="11">MotA/TolQ/ExbB proton channel family protein</fullName>
    </submittedName>
</protein>
<comment type="similarity">
    <text evidence="8">Belongs to the exbB/tolQ family.</text>
</comment>
<keyword evidence="3" id="KW-1003">Cell membrane</keyword>
<feature type="domain" description="MotA/TolQ/ExbB proton channel" evidence="10">
    <location>
        <begin position="51"/>
        <end position="142"/>
    </location>
</feature>
<accession>A0A3S3R1Z2</accession>
<evidence type="ECO:0000256" key="1">
    <source>
        <dbReference type="ARBA" id="ARBA00004651"/>
    </source>
</evidence>
<dbReference type="GO" id="GO:0005886">
    <property type="term" value="C:plasma membrane"/>
    <property type="evidence" value="ECO:0007669"/>
    <property type="project" value="UniProtKB-SubCell"/>
</dbReference>
<keyword evidence="5 8" id="KW-0653">Protein transport</keyword>
<reference evidence="11 12" key="1">
    <citation type="submission" date="2018-11" db="EMBL/GenBank/DDBJ databases">
        <title>Photobacterium sp. BEI247 sp. nov., a marine bacterium isolated from Yongle Blue Hole in the South China Sea.</title>
        <authorList>
            <person name="Wang X."/>
        </authorList>
    </citation>
    <scope>NUCLEOTIDE SEQUENCE [LARGE SCALE GENOMIC DNA]</scope>
    <source>
        <strain evidence="12">BEI247</strain>
    </source>
</reference>
<evidence type="ECO:0000256" key="4">
    <source>
        <dbReference type="ARBA" id="ARBA00022692"/>
    </source>
</evidence>
<comment type="caution">
    <text evidence="11">The sequence shown here is derived from an EMBL/GenBank/DDBJ whole genome shotgun (WGS) entry which is preliminary data.</text>
</comment>
<organism evidence="11 12">
    <name type="scientific">Photobacterium chitinilyticum</name>
    <dbReference type="NCBI Taxonomy" id="2485123"/>
    <lineage>
        <taxon>Bacteria</taxon>
        <taxon>Pseudomonadati</taxon>
        <taxon>Pseudomonadota</taxon>
        <taxon>Gammaproteobacteria</taxon>
        <taxon>Vibrionales</taxon>
        <taxon>Vibrionaceae</taxon>
        <taxon>Photobacterium</taxon>
    </lineage>
</organism>
<feature type="transmembrane region" description="Helical" evidence="9">
    <location>
        <begin position="23"/>
        <end position="44"/>
    </location>
</feature>
<keyword evidence="2 8" id="KW-0813">Transport</keyword>
<evidence type="ECO:0000259" key="10">
    <source>
        <dbReference type="Pfam" id="PF01618"/>
    </source>
</evidence>
<evidence type="ECO:0000256" key="2">
    <source>
        <dbReference type="ARBA" id="ARBA00022448"/>
    </source>
</evidence>
<feature type="transmembrane region" description="Helical" evidence="9">
    <location>
        <begin position="65"/>
        <end position="88"/>
    </location>
</feature>
<dbReference type="PANTHER" id="PTHR30625">
    <property type="entry name" value="PROTEIN TOLQ"/>
    <property type="match status" value="1"/>
</dbReference>
<name>A0A3S3R1Z2_9GAMM</name>
<keyword evidence="12" id="KW-1185">Reference proteome</keyword>
<dbReference type="AlphaFoldDB" id="A0A3S3R1Z2"/>